<dbReference type="Gene3D" id="1.20.1540.10">
    <property type="entry name" value="Rhomboid-like"/>
    <property type="match status" value="1"/>
</dbReference>
<evidence type="ECO:0000256" key="3">
    <source>
        <dbReference type="ARBA" id="ARBA00022670"/>
    </source>
</evidence>
<dbReference type="InterPro" id="IPR035952">
    <property type="entry name" value="Rhomboid-like_sf"/>
</dbReference>
<evidence type="ECO:0000256" key="6">
    <source>
        <dbReference type="ARBA" id="ARBA00022989"/>
    </source>
</evidence>
<name>A0A388L7E8_CHABU</name>
<dbReference type="Proteomes" id="UP000265515">
    <property type="component" value="Unassembled WGS sequence"/>
</dbReference>
<keyword evidence="5" id="KW-0378">Hydrolase</keyword>
<evidence type="ECO:0000256" key="5">
    <source>
        <dbReference type="ARBA" id="ARBA00022801"/>
    </source>
</evidence>
<keyword evidence="4 9" id="KW-0812">Transmembrane</keyword>
<dbReference type="SUPFAM" id="SSF46934">
    <property type="entry name" value="UBA-like"/>
    <property type="match status" value="1"/>
</dbReference>
<dbReference type="Gene3D" id="1.10.8.10">
    <property type="entry name" value="DNA helicase RuvA subunit, C-terminal domain"/>
    <property type="match status" value="1"/>
</dbReference>
<reference evidence="11 12" key="1">
    <citation type="journal article" date="2018" name="Cell">
        <title>The Chara Genome: Secondary Complexity and Implications for Plant Terrestrialization.</title>
        <authorList>
            <person name="Nishiyama T."/>
            <person name="Sakayama H."/>
            <person name="Vries J.D."/>
            <person name="Buschmann H."/>
            <person name="Saint-Marcoux D."/>
            <person name="Ullrich K.K."/>
            <person name="Haas F.B."/>
            <person name="Vanderstraeten L."/>
            <person name="Becker D."/>
            <person name="Lang D."/>
            <person name="Vosolsobe S."/>
            <person name="Rombauts S."/>
            <person name="Wilhelmsson P.K.I."/>
            <person name="Janitza P."/>
            <person name="Kern R."/>
            <person name="Heyl A."/>
            <person name="Rumpler F."/>
            <person name="Villalobos L.I.A.C."/>
            <person name="Clay J.M."/>
            <person name="Skokan R."/>
            <person name="Toyoda A."/>
            <person name="Suzuki Y."/>
            <person name="Kagoshima H."/>
            <person name="Schijlen E."/>
            <person name="Tajeshwar N."/>
            <person name="Catarino B."/>
            <person name="Hetherington A.J."/>
            <person name="Saltykova A."/>
            <person name="Bonnot C."/>
            <person name="Breuninger H."/>
            <person name="Symeonidi A."/>
            <person name="Radhakrishnan G.V."/>
            <person name="Van Nieuwerburgh F."/>
            <person name="Deforce D."/>
            <person name="Chang C."/>
            <person name="Karol K.G."/>
            <person name="Hedrich R."/>
            <person name="Ulvskov P."/>
            <person name="Glockner G."/>
            <person name="Delwiche C.F."/>
            <person name="Petrasek J."/>
            <person name="Van de Peer Y."/>
            <person name="Friml J."/>
            <person name="Beilby M."/>
            <person name="Dolan L."/>
            <person name="Kohara Y."/>
            <person name="Sugano S."/>
            <person name="Fujiyama A."/>
            <person name="Delaux P.-M."/>
            <person name="Quint M."/>
            <person name="TheiBen G."/>
            <person name="Hagemann M."/>
            <person name="Harholt J."/>
            <person name="Dunand C."/>
            <person name="Zachgo S."/>
            <person name="Langdale J."/>
            <person name="Maumus F."/>
            <person name="Straeten D.V.D."/>
            <person name="Gould S.B."/>
            <person name="Rensing S.A."/>
        </authorList>
    </citation>
    <scope>NUCLEOTIDE SEQUENCE [LARGE SCALE GENOMIC DNA]</scope>
    <source>
        <strain evidence="11 12">S276</strain>
    </source>
</reference>
<dbReference type="AlphaFoldDB" id="A0A388L7E8"/>
<evidence type="ECO:0000256" key="8">
    <source>
        <dbReference type="SAM" id="MobiDB-lite"/>
    </source>
</evidence>
<dbReference type="InterPro" id="IPR009060">
    <property type="entry name" value="UBA-like_sf"/>
</dbReference>
<gene>
    <name evidence="11" type="ORF">CBR_g26284</name>
</gene>
<sequence>MPMMTSGILAVCVGVYLFDVLVGFDAFDRVCMEPGLMFSAPWELYRGLTSVLFHAGLLHISLNMMTFVPLGSGLERLLGSTRYLYSVFLFAVTNTLIHGGLAYLAAFNPILPYPRMWYECSIGFSGILFSMIVAETYMSGMTQRSIFGFFTVPAQWYPWALLVLFQVIMPNVSILGHLSGLLSGLAFATGVLSIISLPASAISAIESLPCLAPLVRKPTFIVGGSNVAAVGLPGPGASGHEGSGLGFSTMWRRMQGWSQLPSMAPSSADRDHTSSAGQRPTSGPFAGRGHTLGGSVAVPPHRWGAPPQATGSNAAISDWNSAAATAGGIAGAGRGGPVVTVGVPVQQVGGGEARAPALPLTGPALPAAQADNSGSDGVVSSAALAQLVAMGFETSAARSALLAANGDVALAVEFLSP</sequence>
<evidence type="ECO:0000259" key="10">
    <source>
        <dbReference type="PROSITE" id="PS50030"/>
    </source>
</evidence>
<dbReference type="PANTHER" id="PTHR43066:SF1">
    <property type="entry name" value="RHOMBOID PROTEIN 2"/>
    <property type="match status" value="1"/>
</dbReference>
<dbReference type="InterPro" id="IPR015940">
    <property type="entry name" value="UBA"/>
</dbReference>
<dbReference type="EMBL" id="BFEA01000290">
    <property type="protein sequence ID" value="GBG78251.1"/>
    <property type="molecule type" value="Genomic_DNA"/>
</dbReference>
<comment type="subcellular location">
    <subcellularLocation>
        <location evidence="1">Membrane</location>
        <topology evidence="1">Multi-pass membrane protein</topology>
    </subcellularLocation>
</comment>
<evidence type="ECO:0000256" key="9">
    <source>
        <dbReference type="SAM" id="Phobius"/>
    </source>
</evidence>
<dbReference type="OrthoDB" id="10257275at2759"/>
<protein>
    <recommendedName>
        <fullName evidence="10">UBA domain-containing protein</fullName>
    </recommendedName>
</protein>
<feature type="transmembrane region" description="Helical" evidence="9">
    <location>
        <begin position="83"/>
        <end position="104"/>
    </location>
</feature>
<dbReference type="Gramene" id="GBG78251">
    <property type="protein sequence ID" value="GBG78251"/>
    <property type="gene ID" value="CBR_g26284"/>
</dbReference>
<keyword evidence="12" id="KW-1185">Reference proteome</keyword>
<feature type="transmembrane region" description="Helical" evidence="9">
    <location>
        <begin position="47"/>
        <end position="71"/>
    </location>
</feature>
<dbReference type="Pfam" id="PF01694">
    <property type="entry name" value="Rhomboid"/>
    <property type="match status" value="1"/>
</dbReference>
<evidence type="ECO:0000313" key="11">
    <source>
        <dbReference type="EMBL" id="GBG78251.1"/>
    </source>
</evidence>
<keyword evidence="7 9" id="KW-0472">Membrane</keyword>
<keyword evidence="6 9" id="KW-1133">Transmembrane helix</keyword>
<dbReference type="Pfam" id="PF00627">
    <property type="entry name" value="UBA"/>
    <property type="match status" value="1"/>
</dbReference>
<dbReference type="PROSITE" id="PS50030">
    <property type="entry name" value="UBA"/>
    <property type="match status" value="1"/>
</dbReference>
<keyword evidence="3" id="KW-0645">Protease</keyword>
<evidence type="ECO:0000256" key="2">
    <source>
        <dbReference type="ARBA" id="ARBA00009045"/>
    </source>
</evidence>
<proteinExistence type="inferred from homology"/>
<dbReference type="SMART" id="SM00165">
    <property type="entry name" value="UBA"/>
    <property type="match status" value="1"/>
</dbReference>
<feature type="region of interest" description="Disordered" evidence="8">
    <location>
        <begin position="260"/>
        <end position="314"/>
    </location>
</feature>
<evidence type="ECO:0000256" key="1">
    <source>
        <dbReference type="ARBA" id="ARBA00004141"/>
    </source>
</evidence>
<feature type="transmembrane region" description="Helical" evidence="9">
    <location>
        <begin position="174"/>
        <end position="197"/>
    </location>
</feature>
<dbReference type="SUPFAM" id="SSF144091">
    <property type="entry name" value="Rhomboid-like"/>
    <property type="match status" value="1"/>
</dbReference>
<comment type="caution">
    <text evidence="11">The sequence shown here is derived from an EMBL/GenBank/DDBJ whole genome shotgun (WGS) entry which is preliminary data.</text>
</comment>
<dbReference type="GO" id="GO:0006508">
    <property type="term" value="P:proteolysis"/>
    <property type="evidence" value="ECO:0007669"/>
    <property type="project" value="UniProtKB-KW"/>
</dbReference>
<dbReference type="GO" id="GO:0016020">
    <property type="term" value="C:membrane"/>
    <property type="evidence" value="ECO:0007669"/>
    <property type="project" value="UniProtKB-SubCell"/>
</dbReference>
<feature type="transmembrane region" description="Helical" evidence="9">
    <location>
        <begin position="146"/>
        <end position="168"/>
    </location>
</feature>
<evidence type="ECO:0000256" key="7">
    <source>
        <dbReference type="ARBA" id="ARBA00023136"/>
    </source>
</evidence>
<dbReference type="GO" id="GO:0004252">
    <property type="term" value="F:serine-type endopeptidase activity"/>
    <property type="evidence" value="ECO:0007669"/>
    <property type="project" value="InterPro"/>
</dbReference>
<dbReference type="PANTHER" id="PTHR43066">
    <property type="entry name" value="RHOMBOID-RELATED PROTEIN"/>
    <property type="match status" value="1"/>
</dbReference>
<dbReference type="OMA" id="FAMANIP"/>
<organism evidence="11 12">
    <name type="scientific">Chara braunii</name>
    <name type="common">Braun's stonewort</name>
    <dbReference type="NCBI Taxonomy" id="69332"/>
    <lineage>
        <taxon>Eukaryota</taxon>
        <taxon>Viridiplantae</taxon>
        <taxon>Streptophyta</taxon>
        <taxon>Charophyceae</taxon>
        <taxon>Charales</taxon>
        <taxon>Characeae</taxon>
        <taxon>Chara</taxon>
    </lineage>
</organism>
<evidence type="ECO:0000256" key="4">
    <source>
        <dbReference type="ARBA" id="ARBA00022692"/>
    </source>
</evidence>
<evidence type="ECO:0000313" key="12">
    <source>
        <dbReference type="Proteomes" id="UP000265515"/>
    </source>
</evidence>
<feature type="domain" description="UBA" evidence="10">
    <location>
        <begin position="369"/>
        <end position="417"/>
    </location>
</feature>
<dbReference type="InterPro" id="IPR022764">
    <property type="entry name" value="Peptidase_S54_rhomboid_dom"/>
</dbReference>
<dbReference type="FunFam" id="1.20.1540.10:FF:000008">
    <property type="entry name" value="RHOMBOID-like protein 13"/>
    <property type="match status" value="1"/>
</dbReference>
<feature type="transmembrane region" description="Helical" evidence="9">
    <location>
        <begin position="116"/>
        <end position="134"/>
    </location>
</feature>
<comment type="similarity">
    <text evidence="2">Belongs to the peptidase S54 family.</text>
</comment>
<accession>A0A388L7E8</accession>
<dbReference type="STRING" id="69332.A0A388L7E8"/>